<dbReference type="EMBL" id="JBBPHU010000018">
    <property type="protein sequence ID" value="KAK7509344.1"/>
    <property type="molecule type" value="Genomic_DNA"/>
</dbReference>
<proteinExistence type="predicted"/>
<evidence type="ECO:0000256" key="1">
    <source>
        <dbReference type="SAM" id="SignalP"/>
    </source>
</evidence>
<feature type="chain" id="PRO_5045482672" evidence="1">
    <location>
        <begin position="21"/>
        <end position="199"/>
    </location>
</feature>
<reference evidence="2 3" key="1">
    <citation type="submission" date="2024-04" db="EMBL/GenBank/DDBJ databases">
        <title>Phyllosticta paracitricarpa is synonymous to the EU quarantine fungus P. citricarpa based on phylogenomic analyses.</title>
        <authorList>
            <consortium name="Lawrence Berkeley National Laboratory"/>
            <person name="Van Ingen-Buijs V.A."/>
            <person name="Van Westerhoven A.C."/>
            <person name="Haridas S."/>
            <person name="Skiadas P."/>
            <person name="Martin F."/>
            <person name="Groenewald J.Z."/>
            <person name="Crous P.W."/>
            <person name="Seidl M.F."/>
        </authorList>
    </citation>
    <scope>NUCLEOTIDE SEQUENCE [LARGE SCALE GENOMIC DNA]</scope>
    <source>
        <strain evidence="2 3">CBS 123371</strain>
    </source>
</reference>
<protein>
    <submittedName>
        <fullName evidence="2">Uncharacterized protein</fullName>
    </submittedName>
</protein>
<evidence type="ECO:0000313" key="3">
    <source>
        <dbReference type="Proteomes" id="UP001363622"/>
    </source>
</evidence>
<feature type="signal peptide" evidence="1">
    <location>
        <begin position="1"/>
        <end position="20"/>
    </location>
</feature>
<keyword evidence="3" id="KW-1185">Reference proteome</keyword>
<evidence type="ECO:0000313" key="2">
    <source>
        <dbReference type="EMBL" id="KAK7509344.1"/>
    </source>
</evidence>
<comment type="caution">
    <text evidence="2">The sequence shown here is derived from an EMBL/GenBank/DDBJ whole genome shotgun (WGS) entry which is preliminary data.</text>
</comment>
<keyword evidence="1" id="KW-0732">Signal</keyword>
<accession>A0ABR1KBE2</accession>
<dbReference type="Proteomes" id="UP001363622">
    <property type="component" value="Unassembled WGS sequence"/>
</dbReference>
<name>A0ABR1KBE2_9PEZI</name>
<gene>
    <name evidence="2" type="ORF">IWZ03DRAFT_90995</name>
</gene>
<sequence length="199" mass="21758">MHSTTLTLLPFALVASLTLAAPWPNPFAQAPPSPPVCPPAPEGCKFPDNYTPTFLGYTGDFTGVGFPYYLESPTQGRVCPGRLDDTVRRALQIPKVGDNAADYLKKGGDKRDVKDCPDSVYPILQVRVFTSSPCDFCSLLAYGAGRVGLLWLTLVIASLGHHVHWQPAGLCHLGPGQQRQSPGWQRHVLRRFVAAIRYD</sequence>
<organism evidence="2 3">
    <name type="scientific">Phyllosticta citriasiana</name>
    <dbReference type="NCBI Taxonomy" id="595635"/>
    <lineage>
        <taxon>Eukaryota</taxon>
        <taxon>Fungi</taxon>
        <taxon>Dikarya</taxon>
        <taxon>Ascomycota</taxon>
        <taxon>Pezizomycotina</taxon>
        <taxon>Dothideomycetes</taxon>
        <taxon>Dothideomycetes incertae sedis</taxon>
        <taxon>Botryosphaeriales</taxon>
        <taxon>Phyllostictaceae</taxon>
        <taxon>Phyllosticta</taxon>
    </lineage>
</organism>